<gene>
    <name evidence="2" type="ORF">CLV62_104210</name>
</gene>
<keyword evidence="3" id="KW-1185">Reference proteome</keyword>
<feature type="compositionally biased region" description="Basic and acidic residues" evidence="1">
    <location>
        <begin position="10"/>
        <end position="23"/>
    </location>
</feature>
<accession>A0A2V3PTU6</accession>
<dbReference type="AlphaFoldDB" id="A0A2V3PTU6"/>
<organism evidence="2 3">
    <name type="scientific">Dysgonomonas alginatilytica</name>
    <dbReference type="NCBI Taxonomy" id="1605892"/>
    <lineage>
        <taxon>Bacteria</taxon>
        <taxon>Pseudomonadati</taxon>
        <taxon>Bacteroidota</taxon>
        <taxon>Bacteroidia</taxon>
        <taxon>Bacteroidales</taxon>
        <taxon>Dysgonomonadaceae</taxon>
        <taxon>Dysgonomonas</taxon>
    </lineage>
</organism>
<feature type="region of interest" description="Disordered" evidence="1">
    <location>
        <begin position="1"/>
        <end position="23"/>
    </location>
</feature>
<proteinExistence type="predicted"/>
<dbReference type="InterPro" id="IPR009061">
    <property type="entry name" value="DNA-bd_dom_put_sf"/>
</dbReference>
<comment type="caution">
    <text evidence="2">The sequence shown here is derived from an EMBL/GenBank/DDBJ whole genome shotgun (WGS) entry which is preliminary data.</text>
</comment>
<dbReference type="SUPFAM" id="SSF46955">
    <property type="entry name" value="Putative DNA-binding domain"/>
    <property type="match status" value="1"/>
</dbReference>
<dbReference type="OrthoDB" id="1102271at2"/>
<dbReference type="Proteomes" id="UP000247973">
    <property type="component" value="Unassembled WGS sequence"/>
</dbReference>
<evidence type="ECO:0000256" key="1">
    <source>
        <dbReference type="SAM" id="MobiDB-lite"/>
    </source>
</evidence>
<dbReference type="EMBL" id="QICL01000004">
    <property type="protein sequence ID" value="PXV66948.1"/>
    <property type="molecule type" value="Genomic_DNA"/>
</dbReference>
<sequence length="94" mass="11239">MRNKNYSRWQKPEKEETIKDNSSTEKMSLIDIAMSNLIKMKEATKLLKASAPTVRKYARLGYYKEYRFGEKLVFYDKEEILNFILKRFKTAEDS</sequence>
<protein>
    <recommendedName>
        <fullName evidence="4">Helix-turn-helix protein</fullName>
    </recommendedName>
</protein>
<evidence type="ECO:0008006" key="4">
    <source>
        <dbReference type="Google" id="ProtNLM"/>
    </source>
</evidence>
<evidence type="ECO:0000313" key="3">
    <source>
        <dbReference type="Proteomes" id="UP000247973"/>
    </source>
</evidence>
<evidence type="ECO:0000313" key="2">
    <source>
        <dbReference type="EMBL" id="PXV66948.1"/>
    </source>
</evidence>
<reference evidence="2 3" key="1">
    <citation type="submission" date="2018-03" db="EMBL/GenBank/DDBJ databases">
        <title>Genomic Encyclopedia of Archaeal and Bacterial Type Strains, Phase II (KMG-II): from individual species to whole genera.</title>
        <authorList>
            <person name="Goeker M."/>
        </authorList>
    </citation>
    <scope>NUCLEOTIDE SEQUENCE [LARGE SCALE GENOMIC DNA]</scope>
    <source>
        <strain evidence="2 3">DSM 100214</strain>
    </source>
</reference>
<name>A0A2V3PTU6_9BACT</name>
<dbReference type="RefSeq" id="WP_110309905.1">
    <property type="nucleotide sequence ID" value="NZ_QICL01000004.1"/>
</dbReference>